<dbReference type="InterPro" id="IPR050301">
    <property type="entry name" value="NTE"/>
</dbReference>
<evidence type="ECO:0000313" key="7">
    <source>
        <dbReference type="Proteomes" id="UP000283128"/>
    </source>
</evidence>
<dbReference type="RefSeq" id="WP_127829180.1">
    <property type="nucleotide sequence ID" value="NZ_RZYA01000007.1"/>
</dbReference>
<reference evidence="6 7" key="1">
    <citation type="submission" date="2019-01" db="EMBL/GenBank/DDBJ databases">
        <title>Genome sequences of Streptomyces and Rhizobium isolates collected from root and soil.</title>
        <authorList>
            <person name="Chhettri S."/>
            <person name="Sevigny J.L."/>
            <person name="Sen A."/>
            <person name="Ennis N."/>
            <person name="Tisa L."/>
        </authorList>
    </citation>
    <scope>NUCLEOTIDE SEQUENCE [LARGE SCALE GENOMIC DNA]</scope>
    <source>
        <strain evidence="6 7">San01</strain>
    </source>
</reference>
<dbReference type="EMBL" id="RZYA01000007">
    <property type="protein sequence ID" value="RVU23884.1"/>
    <property type="molecule type" value="Genomic_DNA"/>
</dbReference>
<feature type="domain" description="PNPLA" evidence="5">
    <location>
        <begin position="6"/>
        <end position="198"/>
    </location>
</feature>
<feature type="short sequence motif" description="GXGXXG" evidence="4">
    <location>
        <begin position="10"/>
        <end position="15"/>
    </location>
</feature>
<comment type="caution">
    <text evidence="6">The sequence shown here is derived from an EMBL/GenBank/DDBJ whole genome shotgun (WGS) entry which is preliminary data.</text>
</comment>
<dbReference type="GO" id="GO:0016042">
    <property type="term" value="P:lipid catabolic process"/>
    <property type="evidence" value="ECO:0007669"/>
    <property type="project" value="UniProtKB-UniRule"/>
</dbReference>
<dbReference type="Proteomes" id="UP000283128">
    <property type="component" value="Unassembled WGS sequence"/>
</dbReference>
<keyword evidence="7" id="KW-1185">Reference proteome</keyword>
<evidence type="ECO:0000256" key="4">
    <source>
        <dbReference type="PROSITE-ProRule" id="PRU01161"/>
    </source>
</evidence>
<dbReference type="PANTHER" id="PTHR14226:SF57">
    <property type="entry name" value="BLR7027 PROTEIN"/>
    <property type="match status" value="1"/>
</dbReference>
<dbReference type="PANTHER" id="PTHR14226">
    <property type="entry name" value="NEUROPATHY TARGET ESTERASE/SWISS CHEESE D.MELANOGASTER"/>
    <property type="match status" value="1"/>
</dbReference>
<dbReference type="InterPro" id="IPR002641">
    <property type="entry name" value="PNPLA_dom"/>
</dbReference>
<name>A0A3S2VFK1_9ACTN</name>
<sequence>MTGRALVLGGGGLSGIGWTAGILYGLAEAGVGLWDADTVIGTSAGAVVGAQLTSGLLTPEGLYERQLAAPHGEIPGHLSPAGTFRHARAALSARTPEDFGRTMGHIALAADTPDEATRRAVIEGRLVSHDWPGRPLLVTAVRATTGEFRVFDRDSGVGLVDAVAASCAVPGVWPPVTIGDGRWIDGGVRSPANAQLAEGYDRVVVVAPVATGGGALASARSQAERLSASGARVALVTPDRTTRKAMGHNSLDPSYRAPAARAGREQAAAHAAEVARVWGRLSKGRRR</sequence>
<feature type="short sequence motif" description="GXSXG" evidence="4">
    <location>
        <begin position="41"/>
        <end position="45"/>
    </location>
</feature>
<feature type="short sequence motif" description="DGA/G" evidence="4">
    <location>
        <begin position="185"/>
        <end position="187"/>
    </location>
</feature>
<dbReference type="PROSITE" id="PS51635">
    <property type="entry name" value="PNPLA"/>
    <property type="match status" value="1"/>
</dbReference>
<feature type="active site" description="Nucleophile" evidence="4">
    <location>
        <position position="43"/>
    </location>
</feature>
<dbReference type="GO" id="GO:0016787">
    <property type="term" value="F:hydrolase activity"/>
    <property type="evidence" value="ECO:0007669"/>
    <property type="project" value="UniProtKB-UniRule"/>
</dbReference>
<evidence type="ECO:0000313" key="6">
    <source>
        <dbReference type="EMBL" id="RVU23884.1"/>
    </source>
</evidence>
<dbReference type="InterPro" id="IPR016035">
    <property type="entry name" value="Acyl_Trfase/lysoPLipase"/>
</dbReference>
<dbReference type="OrthoDB" id="2339873at2"/>
<protein>
    <submittedName>
        <fullName evidence="6">Patatin-like phospholipase family protein</fullName>
    </submittedName>
</protein>
<evidence type="ECO:0000256" key="3">
    <source>
        <dbReference type="ARBA" id="ARBA00023098"/>
    </source>
</evidence>
<dbReference type="Pfam" id="PF01734">
    <property type="entry name" value="Patatin"/>
    <property type="match status" value="1"/>
</dbReference>
<evidence type="ECO:0000259" key="5">
    <source>
        <dbReference type="PROSITE" id="PS51635"/>
    </source>
</evidence>
<keyword evidence="1 4" id="KW-0378">Hydrolase</keyword>
<evidence type="ECO:0000256" key="1">
    <source>
        <dbReference type="ARBA" id="ARBA00022801"/>
    </source>
</evidence>
<keyword evidence="2 4" id="KW-0442">Lipid degradation</keyword>
<dbReference type="AlphaFoldDB" id="A0A3S2VFK1"/>
<evidence type="ECO:0000256" key="2">
    <source>
        <dbReference type="ARBA" id="ARBA00022963"/>
    </source>
</evidence>
<proteinExistence type="predicted"/>
<feature type="active site" description="Proton acceptor" evidence="4">
    <location>
        <position position="185"/>
    </location>
</feature>
<accession>A0A3S2VFK1</accession>
<organism evidence="6 7">
    <name type="scientific">Streptomyces antnestii</name>
    <dbReference type="NCBI Taxonomy" id="2494256"/>
    <lineage>
        <taxon>Bacteria</taxon>
        <taxon>Bacillati</taxon>
        <taxon>Actinomycetota</taxon>
        <taxon>Actinomycetes</taxon>
        <taxon>Kitasatosporales</taxon>
        <taxon>Streptomycetaceae</taxon>
        <taxon>Streptomyces</taxon>
    </lineage>
</organism>
<gene>
    <name evidence="6" type="ORF">EOT10_17670</name>
</gene>
<dbReference type="SUPFAM" id="SSF52151">
    <property type="entry name" value="FabD/lysophospholipase-like"/>
    <property type="match status" value="1"/>
</dbReference>
<keyword evidence="3 4" id="KW-0443">Lipid metabolism</keyword>
<dbReference type="Gene3D" id="3.40.1090.10">
    <property type="entry name" value="Cytosolic phospholipase A2 catalytic domain"/>
    <property type="match status" value="2"/>
</dbReference>